<proteinExistence type="predicted"/>
<dbReference type="RefSeq" id="WP_420069116.1">
    <property type="nucleotide sequence ID" value="NZ_JBCHKQ010000001.1"/>
</dbReference>
<name>A0ABU9UAH8_9SPIR</name>
<dbReference type="EMBL" id="JBCHKQ010000001">
    <property type="protein sequence ID" value="MEM5947675.1"/>
    <property type="molecule type" value="Genomic_DNA"/>
</dbReference>
<accession>A0ABU9UAH8</accession>
<gene>
    <name evidence="1" type="ORF">WKV44_03865</name>
</gene>
<sequence length="144" mass="17565">MLYRVMWTFNRGLYESWYRVGDIKDDDKIRTVPLPLFEKEKIEWEKKGKTVEPAGLWIYEWEVKTIKEEYRDEYVDRWIGFRYWRPEIGKFELAISDDTNPIMLVGSMIDVLEKTGRKYLSAEREMKSWWYASMTGKYEEFEDA</sequence>
<keyword evidence="2" id="KW-1185">Reference proteome</keyword>
<dbReference type="Proteomes" id="UP001466331">
    <property type="component" value="Unassembled WGS sequence"/>
</dbReference>
<evidence type="ECO:0000313" key="2">
    <source>
        <dbReference type="Proteomes" id="UP001466331"/>
    </source>
</evidence>
<evidence type="ECO:0000313" key="1">
    <source>
        <dbReference type="EMBL" id="MEM5947675.1"/>
    </source>
</evidence>
<comment type="caution">
    <text evidence="1">The sequence shown here is derived from an EMBL/GenBank/DDBJ whole genome shotgun (WGS) entry which is preliminary data.</text>
</comment>
<protein>
    <submittedName>
        <fullName evidence="1">Uncharacterized protein</fullName>
    </submittedName>
</protein>
<organism evidence="1 2">
    <name type="scientific">Rarispira pelagica</name>
    <dbReference type="NCBI Taxonomy" id="3141764"/>
    <lineage>
        <taxon>Bacteria</taxon>
        <taxon>Pseudomonadati</taxon>
        <taxon>Spirochaetota</taxon>
        <taxon>Spirochaetia</taxon>
        <taxon>Winmispirales</taxon>
        <taxon>Winmispiraceae</taxon>
        <taxon>Rarispira</taxon>
    </lineage>
</organism>
<reference evidence="1 2" key="1">
    <citation type="submission" date="2024-03" db="EMBL/GenBank/DDBJ databases">
        <title>Ignisphaera cupida sp. nov., a hyperthermophilic hydrolytic archaeon from a hot spring of Kamchatka, and proposal of Ignisphaeraceae fam. nov.</title>
        <authorList>
            <person name="Podosokorskaya O.A."/>
            <person name="Elcheninov A.G."/>
            <person name="Maltseva A.I."/>
            <person name="Zayulina K.S."/>
            <person name="Novikov A."/>
            <person name="Merkel A.Y."/>
        </authorList>
    </citation>
    <scope>NUCLEOTIDE SEQUENCE [LARGE SCALE GENOMIC DNA]</scope>
    <source>
        <strain evidence="1 2">38H-sp</strain>
    </source>
</reference>